<dbReference type="PRINTS" id="PR00125">
    <property type="entry name" value="ATPASEDELTA"/>
</dbReference>
<dbReference type="PANTHER" id="PTHR11910">
    <property type="entry name" value="ATP SYNTHASE DELTA CHAIN"/>
    <property type="match status" value="1"/>
</dbReference>
<dbReference type="NCBIfam" id="TIGR01145">
    <property type="entry name" value="ATP_synt_delta"/>
    <property type="match status" value="1"/>
</dbReference>
<keyword evidence="4 8" id="KW-0406">Ion transport</keyword>
<evidence type="ECO:0000313" key="12">
    <source>
        <dbReference type="Proteomes" id="UP000292818"/>
    </source>
</evidence>
<sequence length="180" mass="20275">MALSREETARRYGTAIFDFAKDSGKTELMYSELTELKKAVQAEPRFVQVLSNPVLDAKQKESLLTAVEQGFSAELQEVLNFLLSYDRFDNLVDIIDYYIHLYNAANHIGTGVAKTALKPDEDQLQRLADSYAKKYGLQALHLENEVDPEIIGGVVLEVEGRVIDGSVKHRLEKIRAMLTK</sequence>
<dbReference type="RefSeq" id="WP_002880067.1">
    <property type="nucleotide sequence ID" value="NZ_BNHQ01000001.1"/>
</dbReference>
<evidence type="ECO:0000256" key="4">
    <source>
        <dbReference type="ARBA" id="ARBA00023065"/>
    </source>
</evidence>
<dbReference type="EMBL" id="BNHY01000007">
    <property type="protein sequence ID" value="GHN33401.1"/>
    <property type="molecule type" value="Genomic_DNA"/>
</dbReference>
<dbReference type="GO" id="GO:0045259">
    <property type="term" value="C:proton-transporting ATP synthase complex"/>
    <property type="evidence" value="ECO:0007669"/>
    <property type="project" value="UniProtKB-KW"/>
</dbReference>
<dbReference type="GO" id="GO:0046933">
    <property type="term" value="F:proton-transporting ATP synthase activity, rotational mechanism"/>
    <property type="evidence" value="ECO:0007669"/>
    <property type="project" value="UniProtKB-UniRule"/>
</dbReference>
<dbReference type="Pfam" id="PF00213">
    <property type="entry name" value="OSCP"/>
    <property type="match status" value="1"/>
</dbReference>
<comment type="caution">
    <text evidence="11">The sequence shown here is derived from an EMBL/GenBank/DDBJ whole genome shotgun (WGS) entry which is preliminary data.</text>
</comment>
<evidence type="ECO:0000256" key="3">
    <source>
        <dbReference type="ARBA" id="ARBA00022781"/>
    </source>
</evidence>
<keyword evidence="2 8" id="KW-0813">Transport</keyword>
<protein>
    <recommendedName>
        <fullName evidence="8">ATP synthase subunit delta</fullName>
    </recommendedName>
    <alternativeName>
        <fullName evidence="8">ATP synthase F(1) sector subunit delta</fullName>
    </alternativeName>
    <alternativeName>
        <fullName evidence="8">F-type ATPase subunit delta</fullName>
        <shortName evidence="8">F-ATPase subunit delta</shortName>
    </alternativeName>
</protein>
<evidence type="ECO:0000256" key="5">
    <source>
        <dbReference type="ARBA" id="ARBA00023136"/>
    </source>
</evidence>
<reference evidence="11 12" key="1">
    <citation type="submission" date="2019-01" db="EMBL/GenBank/DDBJ databases">
        <title>Colonization of the human gut by bovine bacteria present in Parmesan cheese.</title>
        <authorList>
            <person name="Lugli G.A."/>
            <person name="Milani C."/>
        </authorList>
    </citation>
    <scope>NUCLEOTIDE SEQUENCE [LARGE SCALE GENOMIC DNA]</scope>
    <source>
        <strain evidence="11 12">LDELB18P1</strain>
    </source>
</reference>
<proteinExistence type="inferred from homology"/>
<dbReference type="Gene3D" id="1.10.520.20">
    <property type="entry name" value="N-terminal domain of the delta subunit of the F1F0-ATP synthase"/>
    <property type="match status" value="1"/>
</dbReference>
<keyword evidence="3 8" id="KW-0375">Hydrogen ion transport</keyword>
<keyword evidence="7 8" id="KW-0066">ATP synthesis</keyword>
<evidence type="ECO:0000313" key="11">
    <source>
        <dbReference type="EMBL" id="RZM16935.1"/>
    </source>
</evidence>
<dbReference type="Proteomes" id="UP000292818">
    <property type="component" value="Unassembled WGS sequence"/>
</dbReference>
<reference evidence="9 13" key="2">
    <citation type="journal article" date="2022" name="J. Dairy Sci.">
        <title>Genetic diversity of Lactobacillus delbrueckii isolated from raw milk in Hokkaido, Japan.</title>
        <authorList>
            <person name="Tsuchihashi H."/>
            <person name="Ichikawa A."/>
            <person name="Takeda M."/>
            <person name="Koizumi A."/>
            <person name="Mizoguchi C."/>
            <person name="Ishida T."/>
            <person name="Kimura K."/>
        </authorList>
    </citation>
    <scope>NUCLEOTIDE SEQUENCE [LARGE SCALE GENOMIC DNA]</scope>
    <source>
        <strain evidence="9 13">ME-791</strain>
    </source>
</reference>
<dbReference type="InterPro" id="IPR026015">
    <property type="entry name" value="ATP_synth_OSCP/delta_N_sf"/>
</dbReference>
<keyword evidence="5 8" id="KW-0472">Membrane</keyword>
<comment type="subcellular location">
    <subcellularLocation>
        <location evidence="8">Cell membrane</location>
        <topology evidence="8">Peripheral membrane protein</topology>
    </subcellularLocation>
    <subcellularLocation>
        <location evidence="1">Membrane</location>
    </subcellularLocation>
</comment>
<dbReference type="AlphaFoldDB" id="A0A2I1SN47"/>
<comment type="function">
    <text evidence="8">F(1)F(0) ATP synthase produces ATP from ADP in the presence of a proton or sodium gradient. F-type ATPases consist of two structural domains, F(1) containing the extramembraneous catalytic core and F(0) containing the membrane proton channel, linked together by a central stalk and a peripheral stalk. During catalysis, ATP synthesis in the catalytic domain of F(1) is coupled via a rotary mechanism of the central stalk subunits to proton translocation.</text>
</comment>
<dbReference type="InterPro" id="IPR000711">
    <property type="entry name" value="ATPase_OSCP/dsu"/>
</dbReference>
<evidence type="ECO:0000313" key="10">
    <source>
        <dbReference type="EMBL" id="MDA3781819.1"/>
    </source>
</evidence>
<dbReference type="HAMAP" id="MF_01416">
    <property type="entry name" value="ATP_synth_delta_bact"/>
    <property type="match status" value="1"/>
</dbReference>
<dbReference type="EMBL" id="JAQIEV010000002">
    <property type="protein sequence ID" value="MDA3781819.1"/>
    <property type="molecule type" value="Genomic_DNA"/>
</dbReference>
<organism evidence="11 12">
    <name type="scientific">Lactobacillus delbrueckii</name>
    <dbReference type="NCBI Taxonomy" id="1584"/>
    <lineage>
        <taxon>Bacteria</taxon>
        <taxon>Bacillati</taxon>
        <taxon>Bacillota</taxon>
        <taxon>Bacilli</taxon>
        <taxon>Lactobacillales</taxon>
        <taxon>Lactobacillaceae</taxon>
        <taxon>Lactobacillus</taxon>
    </lineage>
</organism>
<dbReference type="GeneID" id="69668687"/>
<evidence type="ECO:0000313" key="9">
    <source>
        <dbReference type="EMBL" id="GHN33401.1"/>
    </source>
</evidence>
<gene>
    <name evidence="8 9" type="primary">atpH</name>
    <name evidence="11" type="ORF">LDELB18P1_0609</name>
    <name evidence="9" type="ORF">ME791_05530</name>
    <name evidence="10" type="ORF">PF593_01415</name>
</gene>
<evidence type="ECO:0000313" key="14">
    <source>
        <dbReference type="Proteomes" id="UP001213083"/>
    </source>
</evidence>
<comment type="function">
    <text evidence="8">This protein is part of the stalk that links CF(0) to CF(1). It either transmits conformational changes from CF(0) to CF(1) or is implicated in proton conduction.</text>
</comment>
<accession>A0A2I1SN47</accession>
<keyword evidence="8" id="KW-1003">Cell membrane</keyword>
<evidence type="ECO:0000256" key="7">
    <source>
        <dbReference type="ARBA" id="ARBA00023310"/>
    </source>
</evidence>
<comment type="similarity">
    <text evidence="8">Belongs to the ATPase delta chain family.</text>
</comment>
<dbReference type="InterPro" id="IPR020781">
    <property type="entry name" value="ATPase_OSCP/d_CS"/>
</dbReference>
<evidence type="ECO:0000256" key="8">
    <source>
        <dbReference type="HAMAP-Rule" id="MF_01416"/>
    </source>
</evidence>
<dbReference type="PROSITE" id="PS00389">
    <property type="entry name" value="ATPASE_DELTA"/>
    <property type="match status" value="1"/>
</dbReference>
<evidence type="ECO:0000256" key="6">
    <source>
        <dbReference type="ARBA" id="ARBA00023196"/>
    </source>
</evidence>
<dbReference type="SUPFAM" id="SSF47928">
    <property type="entry name" value="N-terminal domain of the delta subunit of the F1F0-ATP synthase"/>
    <property type="match status" value="1"/>
</dbReference>
<name>A0A2I1SN47_9LACO</name>
<dbReference type="Proteomes" id="UP001054884">
    <property type="component" value="Unassembled WGS sequence"/>
</dbReference>
<keyword evidence="6 8" id="KW-0139">CF(1)</keyword>
<evidence type="ECO:0000256" key="1">
    <source>
        <dbReference type="ARBA" id="ARBA00004370"/>
    </source>
</evidence>
<dbReference type="GO" id="GO:0005886">
    <property type="term" value="C:plasma membrane"/>
    <property type="evidence" value="ECO:0007669"/>
    <property type="project" value="UniProtKB-SubCell"/>
</dbReference>
<dbReference type="EMBL" id="SETJ01000021">
    <property type="protein sequence ID" value="RZM16935.1"/>
    <property type="molecule type" value="Genomic_DNA"/>
</dbReference>
<evidence type="ECO:0000313" key="13">
    <source>
        <dbReference type="Proteomes" id="UP001054884"/>
    </source>
</evidence>
<reference evidence="10 14" key="3">
    <citation type="submission" date="2023-01" db="EMBL/GenBank/DDBJ databases">
        <title>Sequencing of the bacterial strains from artisanal fermented milk Matsoni.</title>
        <authorList>
            <person name="Rozman V."/>
            <person name="Accetto T."/>
            <person name="Bogovic Matijasic B."/>
        </authorList>
    </citation>
    <scope>NUCLEOTIDE SEQUENCE [LARGE SCALE GENOMIC DNA]</scope>
    <source>
        <strain evidence="10">Lbl143</strain>
        <strain evidence="14">lbl143</strain>
    </source>
</reference>
<dbReference type="Proteomes" id="UP001213083">
    <property type="component" value="Unassembled WGS sequence"/>
</dbReference>
<dbReference type="OMA" id="MVDNIQD"/>
<evidence type="ECO:0000256" key="2">
    <source>
        <dbReference type="ARBA" id="ARBA00022448"/>
    </source>
</evidence>